<feature type="compositionally biased region" description="Polar residues" evidence="1">
    <location>
        <begin position="756"/>
        <end position="768"/>
    </location>
</feature>
<organism evidence="2 3">
    <name type="scientific">Cladophialophora carrionii CBS 160.54</name>
    <dbReference type="NCBI Taxonomy" id="1279043"/>
    <lineage>
        <taxon>Eukaryota</taxon>
        <taxon>Fungi</taxon>
        <taxon>Dikarya</taxon>
        <taxon>Ascomycota</taxon>
        <taxon>Pezizomycotina</taxon>
        <taxon>Eurotiomycetes</taxon>
        <taxon>Chaetothyriomycetidae</taxon>
        <taxon>Chaetothyriales</taxon>
        <taxon>Herpotrichiellaceae</taxon>
        <taxon>Cladophialophora</taxon>
    </lineage>
</organism>
<feature type="compositionally biased region" description="Basic and acidic residues" evidence="1">
    <location>
        <begin position="640"/>
        <end position="658"/>
    </location>
</feature>
<dbReference type="RefSeq" id="XP_008723384.1">
    <property type="nucleotide sequence ID" value="XM_008725162.1"/>
</dbReference>
<reference evidence="2 3" key="1">
    <citation type="submission" date="2013-03" db="EMBL/GenBank/DDBJ databases">
        <title>The Genome Sequence of Cladophialophora carrionii CBS 160.54.</title>
        <authorList>
            <consortium name="The Broad Institute Genomics Platform"/>
            <person name="Cuomo C."/>
            <person name="de Hoog S."/>
            <person name="Gorbushina A."/>
            <person name="Walker B."/>
            <person name="Young S.K."/>
            <person name="Zeng Q."/>
            <person name="Gargeya S."/>
            <person name="Fitzgerald M."/>
            <person name="Haas B."/>
            <person name="Abouelleil A."/>
            <person name="Allen A.W."/>
            <person name="Alvarado L."/>
            <person name="Arachchi H.M."/>
            <person name="Berlin A.M."/>
            <person name="Chapman S.B."/>
            <person name="Gainer-Dewar J."/>
            <person name="Goldberg J."/>
            <person name="Griggs A."/>
            <person name="Gujja S."/>
            <person name="Hansen M."/>
            <person name="Howarth C."/>
            <person name="Imamovic A."/>
            <person name="Ireland A."/>
            <person name="Larimer J."/>
            <person name="McCowan C."/>
            <person name="Murphy C."/>
            <person name="Pearson M."/>
            <person name="Poon T.W."/>
            <person name="Priest M."/>
            <person name="Roberts A."/>
            <person name="Saif S."/>
            <person name="Shea T."/>
            <person name="Sisk P."/>
            <person name="Sykes S."/>
            <person name="Wortman J."/>
            <person name="Nusbaum C."/>
            <person name="Birren B."/>
        </authorList>
    </citation>
    <scope>NUCLEOTIDE SEQUENCE [LARGE SCALE GENOMIC DNA]</scope>
    <source>
        <strain evidence="2 3">CBS 160.54</strain>
    </source>
</reference>
<evidence type="ECO:0000313" key="2">
    <source>
        <dbReference type="EMBL" id="ETI29310.1"/>
    </source>
</evidence>
<feature type="compositionally biased region" description="Basic and acidic residues" evidence="1">
    <location>
        <begin position="595"/>
        <end position="608"/>
    </location>
</feature>
<feature type="compositionally biased region" description="Low complexity" evidence="1">
    <location>
        <begin position="1061"/>
        <end position="1077"/>
    </location>
</feature>
<dbReference type="HOGENOM" id="CLU_264183_0_0_1"/>
<feature type="compositionally biased region" description="Low complexity" evidence="1">
    <location>
        <begin position="441"/>
        <end position="454"/>
    </location>
</feature>
<feature type="region of interest" description="Disordered" evidence="1">
    <location>
        <begin position="1300"/>
        <end position="1355"/>
    </location>
</feature>
<feature type="compositionally biased region" description="Basic and acidic residues" evidence="1">
    <location>
        <begin position="545"/>
        <end position="554"/>
    </location>
</feature>
<feature type="compositionally biased region" description="Acidic residues" evidence="1">
    <location>
        <begin position="575"/>
        <end position="594"/>
    </location>
</feature>
<protein>
    <submittedName>
        <fullName evidence="2">Uncharacterized protein</fullName>
    </submittedName>
</protein>
<gene>
    <name evidence="2" type="ORF">G647_01763</name>
</gene>
<feature type="compositionally biased region" description="Basic and acidic residues" evidence="1">
    <location>
        <begin position="902"/>
        <end position="928"/>
    </location>
</feature>
<feature type="compositionally biased region" description="Basic and acidic residues" evidence="1">
    <location>
        <begin position="830"/>
        <end position="843"/>
    </location>
</feature>
<dbReference type="EMBL" id="KB822697">
    <property type="protein sequence ID" value="ETI29310.1"/>
    <property type="molecule type" value="Genomic_DNA"/>
</dbReference>
<feature type="region of interest" description="Disordered" evidence="1">
    <location>
        <begin position="294"/>
        <end position="611"/>
    </location>
</feature>
<evidence type="ECO:0000313" key="3">
    <source>
        <dbReference type="Proteomes" id="UP000030678"/>
    </source>
</evidence>
<accession>V9DQZ1</accession>
<feature type="compositionally biased region" description="Polar residues" evidence="1">
    <location>
        <begin position="412"/>
        <end position="425"/>
    </location>
</feature>
<feature type="compositionally biased region" description="Basic and acidic residues" evidence="1">
    <location>
        <begin position="743"/>
        <end position="755"/>
    </location>
</feature>
<evidence type="ECO:0000256" key="1">
    <source>
        <dbReference type="SAM" id="MobiDB-lite"/>
    </source>
</evidence>
<feature type="compositionally biased region" description="Polar residues" evidence="1">
    <location>
        <begin position="359"/>
        <end position="368"/>
    </location>
</feature>
<feature type="compositionally biased region" description="Polar residues" evidence="1">
    <location>
        <begin position="699"/>
        <end position="708"/>
    </location>
</feature>
<dbReference type="VEuPathDB" id="FungiDB:G647_01763"/>
<feature type="compositionally biased region" description="Basic and acidic residues" evidence="1">
    <location>
        <begin position="1078"/>
        <end position="1096"/>
    </location>
</feature>
<feature type="compositionally biased region" description="Basic and acidic residues" evidence="1">
    <location>
        <begin position="317"/>
        <end position="333"/>
    </location>
</feature>
<feature type="region of interest" description="Disordered" evidence="1">
    <location>
        <begin position="1130"/>
        <end position="1226"/>
    </location>
</feature>
<feature type="region of interest" description="Disordered" evidence="1">
    <location>
        <begin position="239"/>
        <end position="264"/>
    </location>
</feature>
<dbReference type="GeneID" id="19980256"/>
<proteinExistence type="predicted"/>
<feature type="region of interest" description="Disordered" evidence="1">
    <location>
        <begin position="1043"/>
        <end position="1117"/>
    </location>
</feature>
<feature type="compositionally biased region" description="Low complexity" evidence="1">
    <location>
        <begin position="369"/>
        <end position="384"/>
    </location>
</feature>
<dbReference type="OrthoDB" id="4159857at2759"/>
<name>V9DQZ1_9EURO</name>
<feature type="compositionally biased region" description="Polar residues" evidence="1">
    <location>
        <begin position="1108"/>
        <end position="1117"/>
    </location>
</feature>
<feature type="region of interest" description="Disordered" evidence="1">
    <location>
        <begin position="629"/>
        <end position="1016"/>
    </location>
</feature>
<feature type="compositionally biased region" description="Basic and acidic residues" evidence="1">
    <location>
        <begin position="1346"/>
        <end position="1355"/>
    </location>
</feature>
<feature type="compositionally biased region" description="Basic residues" evidence="1">
    <location>
        <begin position="534"/>
        <end position="544"/>
    </location>
</feature>
<dbReference type="Proteomes" id="UP000030678">
    <property type="component" value="Unassembled WGS sequence"/>
</dbReference>
<feature type="compositionally biased region" description="Polar residues" evidence="1">
    <location>
        <begin position="1169"/>
        <end position="1178"/>
    </location>
</feature>
<sequence>MAEWQELQPRMCRALTSNSPLLTTILEVDRSHFLRILVADVIRELLYNGTERVVFGRSPGLRKIVEHFPLSPVGDSKWMGEVIEHFSQIDLARAFVEEPERIFMVQRLESDGNKFFESPSPFVATVTSEISFLAPKAADTGMMTLVSVPVTKDMSVNCIASESKSSTILEIQYPRDEGDRFVNGSRSAINSLTITFCDEEAIDSFTQSIQELRDNRTPGSAPKFPWTPRKQSFAIVNVSSTSEDDGHNEGRALNTMSTSEIEVSSPLRDISLRHLQKSDSATDRLSQKQTATALSRIGAGDGEDTPALRKAPNSRQLIERLRASQEEATDLPRKVGSGSRRSHLPGSPSKADPAEGAVTQKQPTRHSTAANGSARGAAPASPGSESKRKRHAEPASSSLSNQAKKRSKAADATTQASSNPDTQISSRKKGTLKDTMARLIGAGKDASKAGAGTAQTGLKRRANKESTTPKGEQFQKPSKPASDAVSFDLPPTDDEDTRLVKKAKTGATKRPGKTAVRGLGEKTKSAVQVVASPKGRKKKPNSKPKPKEPGEKKSQPTAASSRARRAPKTPKYIENSDESEEDVTPGETSVEEGIEEIHNADNVEETAKDSLPISKGILRTAAEASQLEFMTHVESQLQEMVDRESTDDEAGSRDKHPLQDSANEQPTLRDKPPAQLPREMHKQTVSEKAPPVSEIIATQPVSENTSKPISAVAGDTLGKDDAPIRNPSDGRIVVAKSPYTSMLREKQTPTREKLTEQVSTQPKATPQRNTKRLSESSIPPASEKLLRKTPIVHFGPQGPANQAMQSKPARKEVTFRSSADKSYGQPQASRFDDDEHTQVRDQRAQQPRPEPPDPIRQVDNAEEAIKSAPWEEDSQLPPPDDAANDIHVEYVDDLGELSISEGKFKSPEIEKTQPRSPREADPCEKEVAEVEADDEDDPSKMKSIDTDDTSFFDKSYDQETSEYVASEPEQGASGKSPPGPECQRSRKPDATILGAETPLLDDDATSQGNQRAKEPLVSRSAIRQSIGLSAILDEEYPTAQKVINPQKLRPARQSAAVDQTSQARISSIGSSSFTQISKRADILEPTKHADTWKEAQRTSTAPGILSMSPRQAVSANKSSDYDIVLQYEKGRTQLPPRSSNAASESALHVGDTSVVKPGTINDSPARPGQDSSRVTATSPPSRTARSMAPPPPPMILPTRVSSKPGHARKSWPESHVEGATRAAEAPVKEQVKPINAGPVRVKKRLTLPLAAEEQIQKSDVPPATPASFSTRLDLHADLSTHQARNDGDWRMEYGAQRFGNGSMTLVNEEESGPEERSGIWTRPGRRQGPASGDDMSKAASPSRISRGKEHAGDRDGLVVGKVNARSSQRALLSAIVNITNDVLFRFGEEEDAIQAKVDQYAHGGRAIIETLTDAWNQRLEHEHKILLEGLNAEQESLSTAACLLTEKHGGGAWREAIADDRLLGKVQKKGARLTEQIETVMQ</sequence>
<feature type="compositionally biased region" description="Basic and acidic residues" evidence="1">
    <location>
        <begin position="667"/>
        <end position="685"/>
    </location>
</feature>